<dbReference type="EMBL" id="JYDS01000209">
    <property type="protein sequence ID" value="KRZ21332.1"/>
    <property type="molecule type" value="Genomic_DNA"/>
</dbReference>
<feature type="non-terminal residue" evidence="3">
    <location>
        <position position="271"/>
    </location>
</feature>
<evidence type="ECO:0000313" key="4">
    <source>
        <dbReference type="Proteomes" id="UP000054805"/>
    </source>
</evidence>
<reference evidence="4 5" key="1">
    <citation type="submission" date="2015-01" db="EMBL/GenBank/DDBJ databases">
        <title>Evolution of Trichinella species and genotypes.</title>
        <authorList>
            <person name="Korhonen P.K."/>
            <person name="Edoardo P."/>
            <person name="Giuseppe L.R."/>
            <person name="Gasser R.B."/>
        </authorList>
    </citation>
    <scope>NUCLEOTIDE SEQUENCE [LARGE SCALE GENOMIC DNA]</scope>
    <source>
        <strain evidence="3">ISS176</strain>
        <strain evidence="2">ISS588</strain>
    </source>
</reference>
<evidence type="ECO:0000313" key="5">
    <source>
        <dbReference type="Proteomes" id="UP000054826"/>
    </source>
</evidence>
<evidence type="ECO:0000313" key="3">
    <source>
        <dbReference type="EMBL" id="KRZ27459.1"/>
    </source>
</evidence>
<evidence type="ECO:0000256" key="1">
    <source>
        <dbReference type="SAM" id="Phobius"/>
    </source>
</evidence>
<dbReference type="Proteomes" id="UP000054805">
    <property type="component" value="Unassembled WGS sequence"/>
</dbReference>
<keyword evidence="4" id="KW-1185">Reference proteome</keyword>
<gene>
    <name evidence="2" type="ORF">T4B_15622</name>
    <name evidence="3" type="ORF">T4C_9877</name>
</gene>
<keyword evidence="1" id="KW-0472">Membrane</keyword>
<sequence length="271" mass="31745">LAESHWKRRSASGSVGEEYTAIESTVLGTDALLSSRTWRTSGTLRTGQSFFTLWTSFAGWTLGTFLSWFTILARFTWWTLDTLRTWITCFSLFADDWFWRDCWWTLGSGWSWWTRLARRRDDWLARRLSRRTRHARHAWSTRLSRFAGTASWTRRTGQSRNAAVVARTFRLFRLITDRYSSSTSRQSTVSVDLSSGSVHFWEIFQIVHLGEDIFSGTFAKLQLVRHLHPDVLDIVVSHWQTDAHGQHCGHAERHRRISDELVSFEPNVRFH</sequence>
<feature type="transmembrane region" description="Helical" evidence="1">
    <location>
        <begin position="51"/>
        <end position="77"/>
    </location>
</feature>
<feature type="non-terminal residue" evidence="3">
    <location>
        <position position="1"/>
    </location>
</feature>
<organism evidence="3 5">
    <name type="scientific">Trichinella pseudospiralis</name>
    <name type="common">Parasitic roundworm</name>
    <dbReference type="NCBI Taxonomy" id="6337"/>
    <lineage>
        <taxon>Eukaryota</taxon>
        <taxon>Metazoa</taxon>
        <taxon>Ecdysozoa</taxon>
        <taxon>Nematoda</taxon>
        <taxon>Enoplea</taxon>
        <taxon>Dorylaimia</taxon>
        <taxon>Trichinellida</taxon>
        <taxon>Trichinellidae</taxon>
        <taxon>Trichinella</taxon>
    </lineage>
</organism>
<accession>A0A0V1IXI1</accession>
<dbReference type="AlphaFoldDB" id="A0A0V1IXI1"/>
<comment type="caution">
    <text evidence="3">The sequence shown here is derived from an EMBL/GenBank/DDBJ whole genome shotgun (WGS) entry which is preliminary data.</text>
</comment>
<name>A0A0V1IXI1_TRIPS</name>
<dbReference type="Proteomes" id="UP000054826">
    <property type="component" value="Unassembled WGS sequence"/>
</dbReference>
<evidence type="ECO:0000313" key="2">
    <source>
        <dbReference type="EMBL" id="KRZ21332.1"/>
    </source>
</evidence>
<proteinExistence type="predicted"/>
<keyword evidence="1" id="KW-0812">Transmembrane</keyword>
<keyword evidence="1" id="KW-1133">Transmembrane helix</keyword>
<protein>
    <submittedName>
        <fullName evidence="3">Uncharacterized protein</fullName>
    </submittedName>
</protein>
<dbReference type="EMBL" id="JYDV01000166">
    <property type="protein sequence ID" value="KRZ27459.1"/>
    <property type="molecule type" value="Genomic_DNA"/>
</dbReference>